<comment type="function">
    <text evidence="5">Negative regulator of class I heat shock genes (grpE-dnaK-dnaJ and groELS operons). Prevents heat-shock induction of these operons.</text>
</comment>
<gene>
    <name evidence="5" type="primary">hrcA</name>
    <name evidence="8" type="ORF">C1H71_01465</name>
</gene>
<dbReference type="Gene3D" id="1.10.10.10">
    <property type="entry name" value="Winged helix-like DNA-binding domain superfamily/Winged helix DNA-binding domain"/>
    <property type="match status" value="1"/>
</dbReference>
<dbReference type="InterPro" id="IPR036390">
    <property type="entry name" value="WH_DNA-bd_sf"/>
</dbReference>
<dbReference type="GO" id="GO:0045892">
    <property type="term" value="P:negative regulation of DNA-templated transcription"/>
    <property type="evidence" value="ECO:0007669"/>
    <property type="project" value="UniProtKB-UniRule"/>
</dbReference>
<reference evidence="8 9" key="1">
    <citation type="submission" date="2018-01" db="EMBL/GenBank/DDBJ databases">
        <title>Genome sequence of Iodobacter sp. strain PCH194 isolated from Indian Trans-Himalaya.</title>
        <authorList>
            <person name="Kumar V."/>
            <person name="Thakur V."/>
            <person name="Kumar S."/>
            <person name="Singh D."/>
        </authorList>
    </citation>
    <scope>NUCLEOTIDE SEQUENCE [LARGE SCALE GENOMIC DNA]</scope>
    <source>
        <strain evidence="8 9">PCH194</strain>
    </source>
</reference>
<dbReference type="InterPro" id="IPR002571">
    <property type="entry name" value="HrcA"/>
</dbReference>
<dbReference type="RefSeq" id="WP_130104980.1">
    <property type="nucleotide sequence ID" value="NZ_CP025781.1"/>
</dbReference>
<evidence type="ECO:0000256" key="3">
    <source>
        <dbReference type="ARBA" id="ARBA00023016"/>
    </source>
</evidence>
<dbReference type="KEGG" id="ifl:C1H71_01465"/>
<evidence type="ECO:0000256" key="4">
    <source>
        <dbReference type="ARBA" id="ARBA00023163"/>
    </source>
</evidence>
<feature type="domain" description="Heat-inducible transcription repressor HrcA C-terminal" evidence="6">
    <location>
        <begin position="105"/>
        <end position="321"/>
    </location>
</feature>
<evidence type="ECO:0000256" key="5">
    <source>
        <dbReference type="HAMAP-Rule" id="MF_00081"/>
    </source>
</evidence>
<dbReference type="InterPro" id="IPR023120">
    <property type="entry name" value="WHTH_transcript_rep_HrcA_IDD"/>
</dbReference>
<evidence type="ECO:0000259" key="7">
    <source>
        <dbReference type="Pfam" id="PF03444"/>
    </source>
</evidence>
<dbReference type="Pfam" id="PF03444">
    <property type="entry name" value="WHD_HrcA"/>
    <property type="match status" value="1"/>
</dbReference>
<dbReference type="EMBL" id="CP025781">
    <property type="protein sequence ID" value="QBC42357.1"/>
    <property type="molecule type" value="Genomic_DNA"/>
</dbReference>
<keyword evidence="4 5" id="KW-0804">Transcription</keyword>
<dbReference type="SUPFAM" id="SSF55781">
    <property type="entry name" value="GAF domain-like"/>
    <property type="match status" value="1"/>
</dbReference>
<evidence type="ECO:0000259" key="6">
    <source>
        <dbReference type="Pfam" id="PF01628"/>
    </source>
</evidence>
<dbReference type="Gene3D" id="3.30.450.40">
    <property type="match status" value="1"/>
</dbReference>
<feature type="domain" description="Winged helix-turn-helix transcription repressor HrcA DNA-binding" evidence="7">
    <location>
        <begin position="6"/>
        <end position="73"/>
    </location>
</feature>
<keyword evidence="2 5" id="KW-0805">Transcription regulation</keyword>
<dbReference type="AlphaFoldDB" id="A0A7G3G527"/>
<dbReference type="InterPro" id="IPR036388">
    <property type="entry name" value="WH-like_DNA-bd_sf"/>
</dbReference>
<evidence type="ECO:0000313" key="9">
    <source>
        <dbReference type="Proteomes" id="UP000515917"/>
    </source>
</evidence>
<evidence type="ECO:0000313" key="8">
    <source>
        <dbReference type="EMBL" id="QBC42357.1"/>
    </source>
</evidence>
<dbReference type="Gene3D" id="3.30.390.60">
    <property type="entry name" value="Heat-inducible transcription repressor hrca homolog, domain 3"/>
    <property type="match status" value="1"/>
</dbReference>
<dbReference type="PIRSF" id="PIRSF005485">
    <property type="entry name" value="HrcA"/>
    <property type="match status" value="1"/>
</dbReference>
<keyword evidence="9" id="KW-1185">Reference proteome</keyword>
<dbReference type="InterPro" id="IPR021153">
    <property type="entry name" value="HrcA_C"/>
</dbReference>
<keyword evidence="3 5" id="KW-0346">Stress response</keyword>
<keyword evidence="1 5" id="KW-0678">Repressor</keyword>
<dbReference type="InterPro" id="IPR005104">
    <property type="entry name" value="WHTH_HrcA_DNA-bd"/>
</dbReference>
<evidence type="ECO:0000256" key="1">
    <source>
        <dbReference type="ARBA" id="ARBA00022491"/>
    </source>
</evidence>
<accession>A0A7G3G527</accession>
<proteinExistence type="inferred from homology"/>
<dbReference type="GO" id="GO:0003677">
    <property type="term" value="F:DNA binding"/>
    <property type="evidence" value="ECO:0007669"/>
    <property type="project" value="InterPro"/>
</dbReference>
<dbReference type="NCBIfam" id="TIGR00331">
    <property type="entry name" value="hrcA"/>
    <property type="match status" value="1"/>
</dbReference>
<dbReference type="InterPro" id="IPR029016">
    <property type="entry name" value="GAF-like_dom_sf"/>
</dbReference>
<dbReference type="PANTHER" id="PTHR34824:SF1">
    <property type="entry name" value="HEAT-INDUCIBLE TRANSCRIPTION REPRESSOR HRCA"/>
    <property type="match status" value="1"/>
</dbReference>
<evidence type="ECO:0000256" key="2">
    <source>
        <dbReference type="ARBA" id="ARBA00023015"/>
    </source>
</evidence>
<sequence>MLNDRSQILLKTLVERYIADGQPIGSKALQHFSGLDISSATIRNTMVDLEALGFVASPHTSAGRIPTALAYRVFVDSLLTVKTLDKLTITELTEQLPIDSPQRSVAAASQILSQLTHFAGMVQSPKRHDILLKQIEFMQLSERRVLLILVTSDGDVQNRILQTERLFSASELIEAANVLNEYCSGKTLSALTHLVQNELVRLKSDIVSLMNAAVAVGASLAKHSDSMIIAGEHHLLGFGDLSSNVIRMRQLFALFEQKTALLQLLDLGNHADGVKIYIGDESGLAPLDECSVITAPYRVNGEIVGTLGVIGPSRMDYQRVIPIVDITAQLLSTALSQ</sequence>
<protein>
    <recommendedName>
        <fullName evidence="5">Heat-inducible transcription repressor HrcA</fullName>
    </recommendedName>
</protein>
<dbReference type="HAMAP" id="MF_00081">
    <property type="entry name" value="HrcA"/>
    <property type="match status" value="1"/>
</dbReference>
<comment type="similarity">
    <text evidence="5">Belongs to the HrcA family.</text>
</comment>
<dbReference type="PANTHER" id="PTHR34824">
    <property type="entry name" value="HEAT-INDUCIBLE TRANSCRIPTION REPRESSOR HRCA"/>
    <property type="match status" value="1"/>
</dbReference>
<organism evidence="8 9">
    <name type="scientific">Iodobacter fluviatilis</name>
    <dbReference type="NCBI Taxonomy" id="537"/>
    <lineage>
        <taxon>Bacteria</taxon>
        <taxon>Pseudomonadati</taxon>
        <taxon>Pseudomonadota</taxon>
        <taxon>Betaproteobacteria</taxon>
        <taxon>Neisseriales</taxon>
        <taxon>Chitinibacteraceae</taxon>
        <taxon>Iodobacter</taxon>
    </lineage>
</organism>
<dbReference type="Pfam" id="PF01628">
    <property type="entry name" value="HrcA"/>
    <property type="match status" value="1"/>
</dbReference>
<dbReference type="SUPFAM" id="SSF46785">
    <property type="entry name" value="Winged helix' DNA-binding domain"/>
    <property type="match status" value="1"/>
</dbReference>
<name>A0A7G3G527_9NEIS</name>
<dbReference type="Proteomes" id="UP000515917">
    <property type="component" value="Chromosome"/>
</dbReference>